<comment type="subcellular location">
    <subcellularLocation>
        <location evidence="1">Cell membrane</location>
        <topology evidence="1">Multi-pass membrane protein</topology>
    </subcellularLocation>
</comment>
<dbReference type="EMBL" id="BSSA01000016">
    <property type="protein sequence ID" value="GLW72230.1"/>
    <property type="molecule type" value="Genomic_DNA"/>
</dbReference>
<dbReference type="InterPro" id="IPR052159">
    <property type="entry name" value="Competence_DNA_uptake"/>
</dbReference>
<evidence type="ECO:0000313" key="11">
    <source>
        <dbReference type="Proteomes" id="UP001165041"/>
    </source>
</evidence>
<keyword evidence="4 7" id="KW-1133">Transmembrane helix</keyword>
<feature type="compositionally biased region" description="Basic and acidic residues" evidence="6">
    <location>
        <begin position="123"/>
        <end position="137"/>
    </location>
</feature>
<accession>A0A9W6V4M3</accession>
<dbReference type="SUPFAM" id="SSF56281">
    <property type="entry name" value="Metallo-hydrolase/oxidoreductase"/>
    <property type="match status" value="1"/>
</dbReference>
<dbReference type="AlphaFoldDB" id="A0A9W6V4M3"/>
<reference evidence="10" key="1">
    <citation type="submission" date="2023-02" db="EMBL/GenBank/DDBJ databases">
        <title>Kitasatospora phosalacinea NBRC 14627.</title>
        <authorList>
            <person name="Ichikawa N."/>
            <person name="Sato H."/>
            <person name="Tonouchi N."/>
        </authorList>
    </citation>
    <scope>NUCLEOTIDE SEQUENCE</scope>
    <source>
        <strain evidence="10">NBRC 14627</strain>
    </source>
</reference>
<evidence type="ECO:0000256" key="1">
    <source>
        <dbReference type="ARBA" id="ARBA00004651"/>
    </source>
</evidence>
<keyword evidence="3 7" id="KW-0812">Transmembrane</keyword>
<dbReference type="GO" id="GO:0005886">
    <property type="term" value="C:plasma membrane"/>
    <property type="evidence" value="ECO:0007669"/>
    <property type="project" value="UniProtKB-SubCell"/>
</dbReference>
<feature type="transmembrane region" description="Helical" evidence="7">
    <location>
        <begin position="425"/>
        <end position="443"/>
    </location>
</feature>
<feature type="transmembrane region" description="Helical" evidence="7">
    <location>
        <begin position="347"/>
        <end position="372"/>
    </location>
</feature>
<feature type="region of interest" description="Disordered" evidence="6">
    <location>
        <begin position="97"/>
        <end position="141"/>
    </location>
</feature>
<dbReference type="Pfam" id="PF03772">
    <property type="entry name" value="Competence"/>
    <property type="match status" value="1"/>
</dbReference>
<feature type="domain" description="Metallo-beta-lactamase" evidence="8">
    <location>
        <begin position="623"/>
        <end position="709"/>
    </location>
</feature>
<feature type="transmembrane region" description="Helical" evidence="7">
    <location>
        <begin position="584"/>
        <end position="603"/>
    </location>
</feature>
<dbReference type="Proteomes" id="UP001165041">
    <property type="component" value="Unassembled WGS sequence"/>
</dbReference>
<evidence type="ECO:0000259" key="9">
    <source>
        <dbReference type="Pfam" id="PF03772"/>
    </source>
</evidence>
<dbReference type="Gene3D" id="3.60.15.10">
    <property type="entry name" value="Ribonuclease Z/Hydroxyacylglutathione hydrolase-like"/>
    <property type="match status" value="1"/>
</dbReference>
<evidence type="ECO:0000256" key="7">
    <source>
        <dbReference type="SAM" id="Phobius"/>
    </source>
</evidence>
<feature type="transmembrane region" description="Helical" evidence="7">
    <location>
        <begin position="489"/>
        <end position="511"/>
    </location>
</feature>
<evidence type="ECO:0000259" key="8">
    <source>
        <dbReference type="Pfam" id="PF00753"/>
    </source>
</evidence>
<comment type="caution">
    <text evidence="10">The sequence shown here is derived from an EMBL/GenBank/DDBJ whole genome shotgun (WGS) entry which is preliminary data.</text>
</comment>
<keyword evidence="5 7" id="KW-0472">Membrane</keyword>
<dbReference type="InterPro" id="IPR004477">
    <property type="entry name" value="ComEC_N"/>
</dbReference>
<dbReference type="InterPro" id="IPR001279">
    <property type="entry name" value="Metallo-B-lactamas"/>
</dbReference>
<dbReference type="RefSeq" id="WP_285737946.1">
    <property type="nucleotide sequence ID" value="NZ_BSSA01000016.1"/>
</dbReference>
<feature type="transmembrane region" description="Helical" evidence="7">
    <location>
        <begin position="44"/>
        <end position="60"/>
    </location>
</feature>
<gene>
    <name evidence="10" type="ORF">Kpho02_45290</name>
</gene>
<feature type="transmembrane region" description="Helical" evidence="7">
    <location>
        <begin position="20"/>
        <end position="38"/>
    </location>
</feature>
<feature type="transmembrane region" description="Helical" evidence="7">
    <location>
        <begin position="378"/>
        <end position="395"/>
    </location>
</feature>
<keyword evidence="2" id="KW-1003">Cell membrane</keyword>
<dbReference type="InterPro" id="IPR036866">
    <property type="entry name" value="RibonucZ/Hydroxyglut_hydro"/>
</dbReference>
<evidence type="ECO:0000313" key="10">
    <source>
        <dbReference type="EMBL" id="GLW72230.1"/>
    </source>
</evidence>
<dbReference type="NCBIfam" id="TIGR00360">
    <property type="entry name" value="ComEC_N-term"/>
    <property type="match status" value="1"/>
</dbReference>
<feature type="region of interest" description="Disordered" evidence="6">
    <location>
        <begin position="786"/>
        <end position="814"/>
    </location>
</feature>
<feature type="transmembrane region" description="Helical" evidence="7">
    <location>
        <begin position="550"/>
        <end position="572"/>
    </location>
</feature>
<feature type="domain" description="ComEC/Rec2-related protein" evidence="9">
    <location>
        <begin position="292"/>
        <end position="567"/>
    </location>
</feature>
<evidence type="ECO:0000256" key="3">
    <source>
        <dbReference type="ARBA" id="ARBA00022692"/>
    </source>
</evidence>
<dbReference type="PANTHER" id="PTHR30619:SF1">
    <property type="entry name" value="RECOMBINATION PROTEIN 2"/>
    <property type="match status" value="1"/>
</dbReference>
<evidence type="ECO:0000256" key="4">
    <source>
        <dbReference type="ARBA" id="ARBA00022989"/>
    </source>
</evidence>
<sequence>MSAAPARTHHLAHHRTDYRLLLPACTAWAVTAAVLGLGPDRHPTLLVAALAAAAVAPALLRTKGPRRALHRLTAAVLLTAAAAATTTVLHTADLRRGPLPALARPPLAPTAPPSTRAGQQADVDERGATEPAEEKPANPEVTVELTVTGDPKQHDPHTRGSSLSRPTLTVAALVTRIRTHPAPGGGPVPAPTATRTPVTLLIRSQEDYPWQQLTPSTELELRAEVLPEQPQAAGGSGGGRRTGSAALLVPQGPPRLIAPPNLPQRLAAHLRKGLRDACDHLPPDTRGLLPGLVVGDVSRLPEDLSDAFRATDLGHLVAVSGANLAIVLAVLVGGAPSDPDLPARGGLAGLLGLSFRTTALLGTVLTLAFVTVCRPDPSVLRAAATGLIGLLALATGRPRRGVPALAGAVLVLVLADPYLARSYGFLLSVLATAGLLVLGPRWTAALRARRWPHHLASAVGATAAAQAFCSPVTVLLAPRISLVGVPCNLLAEIAVAPATLLGFGALAIAPLSQGAAEFLTDLAALPVGWLATVARYGAGLPGAELAWPAGPFGAVLLVVVIVSLVWAVPPLLAGRRLRRRRSRALVALVAALLLPLVLLRPPAVVRLATGWPAPGWRLAACDVGQGDMTVLPVGPESAVVVDAGPDPKAADSCLRSLGVVRVPLLVLTHFHADHVEGVPGVLRGRSIGAIEVTSTEESDGERSRVLRWAAADGIPVEHAQRGERRTAGAELSWDVLWPTSPPAVDAEGPNNSSIAILAVLGPPAAPLRVALLGDLEPPAQAAVLALGAPPRPRLRAPGEGTDGGTPTAPADEEDGSAALTGRAVAADGSAARSGPGPPGVGRVDILKVAHHGSANQDWSLMAALRPRLALISCGAGNPYGHPAPRTIAGLKALGATVVRTDRSGDVAVLGDARTLAVATHPHPGHG</sequence>
<evidence type="ECO:0000256" key="2">
    <source>
        <dbReference type="ARBA" id="ARBA00022475"/>
    </source>
</evidence>
<feature type="transmembrane region" description="Helical" evidence="7">
    <location>
        <begin position="313"/>
        <end position="335"/>
    </location>
</feature>
<evidence type="ECO:0000256" key="5">
    <source>
        <dbReference type="ARBA" id="ARBA00023136"/>
    </source>
</evidence>
<organism evidence="10 11">
    <name type="scientific">Kitasatospora phosalacinea</name>
    <dbReference type="NCBI Taxonomy" id="2065"/>
    <lineage>
        <taxon>Bacteria</taxon>
        <taxon>Bacillati</taxon>
        <taxon>Actinomycetota</taxon>
        <taxon>Actinomycetes</taxon>
        <taxon>Kitasatosporales</taxon>
        <taxon>Streptomycetaceae</taxon>
        <taxon>Kitasatospora</taxon>
    </lineage>
</organism>
<name>A0A9W6V4M3_9ACTN</name>
<feature type="region of interest" description="Disordered" evidence="6">
    <location>
        <begin position="148"/>
        <end position="167"/>
    </location>
</feature>
<dbReference type="Pfam" id="PF00753">
    <property type="entry name" value="Lactamase_B"/>
    <property type="match status" value="1"/>
</dbReference>
<protein>
    <submittedName>
        <fullName evidence="10">Membrane protein</fullName>
    </submittedName>
</protein>
<dbReference type="PANTHER" id="PTHR30619">
    <property type="entry name" value="DNA INTERNALIZATION/COMPETENCE PROTEIN COMEC/REC2"/>
    <property type="match status" value="1"/>
</dbReference>
<evidence type="ECO:0000256" key="6">
    <source>
        <dbReference type="SAM" id="MobiDB-lite"/>
    </source>
</evidence>
<proteinExistence type="predicted"/>